<dbReference type="InterPro" id="IPR020904">
    <property type="entry name" value="Sc_DH/Rdtase_CS"/>
</dbReference>
<reference evidence="4 5" key="1">
    <citation type="journal article" date="2010" name="Science">
        <title>Pathogenicity determinants in smut fungi revealed by genome comparison.</title>
        <authorList>
            <person name="Schirawski J."/>
            <person name="Mannhaupt G."/>
            <person name="Muench K."/>
            <person name="Brefort T."/>
            <person name="Schipper K."/>
            <person name="Doehlemann G."/>
            <person name="Di Stasio M."/>
            <person name="Roessel N."/>
            <person name="Mendoza-Mendoza A."/>
            <person name="Pester D."/>
            <person name="Mueller O."/>
            <person name="Winterberg B."/>
            <person name="Meyer E."/>
            <person name="Ghareeb H."/>
            <person name="Wollenberg T."/>
            <person name="Muensterkoetter M."/>
            <person name="Wong P."/>
            <person name="Walter M."/>
            <person name="Stukenbrock E."/>
            <person name="Gueldener U."/>
            <person name="Kahmann R."/>
        </authorList>
    </citation>
    <scope>NUCLEOTIDE SEQUENCE [LARGE SCALE GENOMIC DNA]</scope>
    <source>
        <strain evidence="5">SRZ2</strain>
    </source>
</reference>
<dbReference type="InterPro" id="IPR036291">
    <property type="entry name" value="NAD(P)-bd_dom_sf"/>
</dbReference>
<proteinExistence type="inferred from homology"/>
<keyword evidence="5" id="KW-1185">Reference proteome</keyword>
<evidence type="ECO:0000256" key="3">
    <source>
        <dbReference type="RuleBase" id="RU000363"/>
    </source>
</evidence>
<dbReference type="PANTHER" id="PTHR42760:SF124">
    <property type="entry name" value="SHORT-CHAIN DEHYDROGENASE_REDUCTASE"/>
    <property type="match status" value="1"/>
</dbReference>
<evidence type="ECO:0000313" key="5">
    <source>
        <dbReference type="Proteomes" id="UP000008867"/>
    </source>
</evidence>
<dbReference type="OrthoDB" id="1888931at2759"/>
<dbReference type="Gene3D" id="3.40.50.720">
    <property type="entry name" value="NAD(P)-binding Rossmann-like Domain"/>
    <property type="match status" value="1"/>
</dbReference>
<dbReference type="PRINTS" id="PR00081">
    <property type="entry name" value="GDHRDH"/>
</dbReference>
<dbReference type="VEuPathDB" id="FungiDB:sr14892"/>
<evidence type="ECO:0000313" key="4">
    <source>
        <dbReference type="EMBL" id="CBQ68609.1"/>
    </source>
</evidence>
<dbReference type="Pfam" id="PF13561">
    <property type="entry name" value="adh_short_C2"/>
    <property type="match status" value="1"/>
</dbReference>
<evidence type="ECO:0000256" key="1">
    <source>
        <dbReference type="ARBA" id="ARBA00006484"/>
    </source>
</evidence>
<protein>
    <submittedName>
        <fullName evidence="4">Related to Short-chain dehydrogenase/reductase</fullName>
    </submittedName>
</protein>
<dbReference type="Pfam" id="PF00106">
    <property type="entry name" value="adh_short"/>
    <property type="match status" value="1"/>
</dbReference>
<sequence length="323" mass="33851">MSFASFAKSLPPSLSLAGRTALVTGSSSGIGRQTALHLARAGASVLCTDLQPEPLGAQKVPSEDSRHVPTHELIKKLGGHADFQKLNVTSESDFKAAIDKSVSLGNGRLDILVNNAGVTAFSGPIEHESIEALDKLMQINVKGVWLGSKLAVQQMLTQDPIPFPADLEEDLDSFNDVPPTVPLRAAYDAQAGSAISTVGRRHNDKGARGSRGSIIQIASIHGLIGGPSEPAYCASKGAVVNLTRQIACDYAPHRINVNAIAPGYLAGTAMVANISPELAAARPTYWPHQGSARDVAHGVLFFARDAPWCTGSILPIDGGTTAR</sequence>
<organism evidence="4 5">
    <name type="scientific">Sporisorium reilianum (strain SRZ2)</name>
    <name type="common">Maize head smut fungus</name>
    <dbReference type="NCBI Taxonomy" id="999809"/>
    <lineage>
        <taxon>Eukaryota</taxon>
        <taxon>Fungi</taxon>
        <taxon>Dikarya</taxon>
        <taxon>Basidiomycota</taxon>
        <taxon>Ustilaginomycotina</taxon>
        <taxon>Ustilaginomycetes</taxon>
        <taxon>Ustilaginales</taxon>
        <taxon>Ustilaginaceae</taxon>
        <taxon>Sporisorium</taxon>
    </lineage>
</organism>
<dbReference type="CDD" id="cd05233">
    <property type="entry name" value="SDR_c"/>
    <property type="match status" value="1"/>
</dbReference>
<gene>
    <name evidence="4" type="ORF">sr14892</name>
</gene>
<dbReference type="PROSITE" id="PS00061">
    <property type="entry name" value="ADH_SHORT"/>
    <property type="match status" value="1"/>
</dbReference>
<accession>E6ZN02</accession>
<dbReference type="PANTHER" id="PTHR42760">
    <property type="entry name" value="SHORT-CHAIN DEHYDROGENASES/REDUCTASES FAMILY MEMBER"/>
    <property type="match status" value="1"/>
</dbReference>
<name>E6ZN02_SPORE</name>
<dbReference type="SUPFAM" id="SSF51735">
    <property type="entry name" value="NAD(P)-binding Rossmann-fold domains"/>
    <property type="match status" value="1"/>
</dbReference>
<evidence type="ECO:0000256" key="2">
    <source>
        <dbReference type="ARBA" id="ARBA00022857"/>
    </source>
</evidence>
<dbReference type="EMBL" id="FQ311432">
    <property type="protein sequence ID" value="CBQ68609.1"/>
    <property type="molecule type" value="Genomic_DNA"/>
</dbReference>
<keyword evidence="2" id="KW-0521">NADP</keyword>
<dbReference type="Proteomes" id="UP000008867">
    <property type="component" value="Chromosome 11"/>
</dbReference>
<dbReference type="PRINTS" id="PR00080">
    <property type="entry name" value="SDRFAMILY"/>
</dbReference>
<dbReference type="HOGENOM" id="CLU_010194_1_0_1"/>
<dbReference type="eggNOG" id="KOG0725">
    <property type="taxonomic scope" value="Eukaryota"/>
</dbReference>
<dbReference type="InterPro" id="IPR002347">
    <property type="entry name" value="SDR_fam"/>
</dbReference>
<dbReference type="GO" id="GO:0016616">
    <property type="term" value="F:oxidoreductase activity, acting on the CH-OH group of donors, NAD or NADP as acceptor"/>
    <property type="evidence" value="ECO:0007669"/>
    <property type="project" value="TreeGrafter"/>
</dbReference>
<comment type="similarity">
    <text evidence="1 3">Belongs to the short-chain dehydrogenases/reductases (SDR) family.</text>
</comment>
<dbReference type="AlphaFoldDB" id="E6ZN02"/>